<accession>A0A2V0PFE3</accession>
<dbReference type="Pfam" id="PF03054">
    <property type="entry name" value="tRNA_Me_trans"/>
    <property type="match status" value="2"/>
</dbReference>
<evidence type="ECO:0000256" key="5">
    <source>
        <dbReference type="ARBA" id="ARBA00022679"/>
    </source>
</evidence>
<feature type="compositionally biased region" description="Gly residues" evidence="12">
    <location>
        <begin position="574"/>
        <end position="596"/>
    </location>
</feature>
<dbReference type="EMBL" id="BDRX01000129">
    <property type="protein sequence ID" value="GBF98571.1"/>
    <property type="molecule type" value="Genomic_DNA"/>
</dbReference>
<reference evidence="15 16" key="1">
    <citation type="journal article" date="2018" name="Sci. Rep.">
        <title>Raphidocelis subcapitata (=Pseudokirchneriella subcapitata) provides an insight into genome evolution and environmental adaptations in the Sphaeropleales.</title>
        <authorList>
            <person name="Suzuki S."/>
            <person name="Yamaguchi H."/>
            <person name="Nakajima N."/>
            <person name="Kawachi M."/>
        </authorList>
    </citation>
    <scope>NUCLEOTIDE SEQUENCE [LARGE SCALE GENOMIC DNA]</scope>
    <source>
        <strain evidence="15 16">NIES-35</strain>
    </source>
</reference>
<dbReference type="InterPro" id="IPR014729">
    <property type="entry name" value="Rossmann-like_a/b/a_fold"/>
</dbReference>
<proteinExistence type="inferred from homology"/>
<keyword evidence="5 15" id="KW-0808">Transferase</keyword>
<dbReference type="EC" id="2.8.1.14" evidence="3"/>
<comment type="caution">
    <text evidence="15">The sequence shown here is derived from an EMBL/GenBank/DDBJ whole genome shotgun (WGS) entry which is preliminary data.</text>
</comment>
<keyword evidence="7" id="KW-0547">Nucleotide-binding</keyword>
<dbReference type="GO" id="GO:0008168">
    <property type="term" value="F:methyltransferase activity"/>
    <property type="evidence" value="ECO:0007669"/>
    <property type="project" value="UniProtKB-KW"/>
</dbReference>
<comment type="function">
    <text evidence="1">Catalyzes the 2-thiolation of uridine at the wobble position (U34) of mitochondrial tRNA(Lys), tRNA(Glu) and tRNA(Gln). Required for the formation of 5-taurinomethyl-2-thiouridine (tm5s2U) of mitochondrial tRNA(Lys), tRNA(Glu), and tRNA(Gln) at the wobble position. ATP is required to activate the C2 atom of the wobble base.</text>
</comment>
<dbReference type="CDD" id="cd01998">
    <property type="entry name" value="MnmA_TRMU-like"/>
    <property type="match status" value="1"/>
</dbReference>
<dbReference type="InterPro" id="IPR023382">
    <property type="entry name" value="MnmA-like_central_sf"/>
</dbReference>
<evidence type="ECO:0000259" key="14">
    <source>
        <dbReference type="Pfam" id="PF20259"/>
    </source>
</evidence>
<sequence>MALVAPSRPAGGAGAPRRPRAPATRRGPPPPRAAPPRSAAAAAHNTPWPAQRACATAAAGPRGRRMLAVRCERAQPPPAAPPPPPRVLGGLSIEPLEAPAGTGTGDGDGGGGAPGAAPLPPVPPLSQWGADAGLIAGCEPGRRLRVAVLVSGGVDSSVALQLVRAAGHEAVAFYLQIWFQEDFRNFWDACPWEEDLSYARQVCDSVGVPLEVVPMTEQYWSRVVAHSVGEIKAGRTPNPDMLCNSRVKFGAFLEWLDETQPGRFDRVASGHYARLLRPEPDAAAAAAAAAADGGGEAASADEERRRSGGAASGSGRGAGADGAHLGLAGGSVDSSSNGSGGGGSRSGGVSSSGGGLDSSSAVVSSTSSSSSSSGGGGVRLALTPDAVKDQTYFLAQLSPAQLARTMFPLGALTKAQVRALAVAAGLATSGRKDSQGICFLGKVKFGEFVREHLGAWPGPLVEAESGAAVGAHEGYWFYTVGQRGGIRLPGGPWYVVAKDMALNVVTISRAYHAPEKRRDAFAAGPLNWLSPARPRADGGPLLVKVRHGPNTAGCRLLLGTAAEVGEWARRAAELGGGSGSEGGGESSGSGGGGGAAGWHAEDLAVGAEPAGSAAAAAAGVGGGGTGGEQYGLVLLEERDQGLAAGQYAVFYQDGVCLGAAKIAGAVGSAEAAEALAGAAAAAAEAAGGSEGSAVALR</sequence>
<evidence type="ECO:0000256" key="9">
    <source>
        <dbReference type="ARBA" id="ARBA00022884"/>
    </source>
</evidence>
<dbReference type="GO" id="GO:0061708">
    <property type="term" value="F:tRNA-5-taurinomethyluridine 2-sulfurtransferase"/>
    <property type="evidence" value="ECO:0007669"/>
    <property type="project" value="UniProtKB-EC"/>
</dbReference>
<evidence type="ECO:0000256" key="6">
    <source>
        <dbReference type="ARBA" id="ARBA00022694"/>
    </source>
</evidence>
<evidence type="ECO:0000256" key="12">
    <source>
        <dbReference type="SAM" id="MobiDB-lite"/>
    </source>
</evidence>
<dbReference type="STRING" id="307507.A0A2V0PFE3"/>
<evidence type="ECO:0000313" key="15">
    <source>
        <dbReference type="EMBL" id="GBF98571.1"/>
    </source>
</evidence>
<evidence type="ECO:0000256" key="8">
    <source>
        <dbReference type="ARBA" id="ARBA00022840"/>
    </source>
</evidence>
<keyword evidence="4" id="KW-0820">tRNA-binding</keyword>
<evidence type="ECO:0000256" key="10">
    <source>
        <dbReference type="ARBA" id="ARBA00023157"/>
    </source>
</evidence>
<feature type="compositionally biased region" description="Low complexity" evidence="12">
    <location>
        <begin position="1"/>
        <end position="10"/>
    </location>
</feature>
<dbReference type="Pfam" id="PF20258">
    <property type="entry name" value="tRNA_Me_trans_C"/>
    <property type="match status" value="1"/>
</dbReference>
<keyword evidence="6" id="KW-0819">tRNA processing</keyword>
<dbReference type="FunCoup" id="A0A2V0PFE3">
    <property type="interactions" value="1521"/>
</dbReference>
<dbReference type="InterPro" id="IPR046885">
    <property type="entry name" value="MnmA-like_C"/>
</dbReference>
<dbReference type="Gene3D" id="3.40.50.620">
    <property type="entry name" value="HUPs"/>
    <property type="match status" value="1"/>
</dbReference>
<gene>
    <name evidence="15" type="ORF">Rsub_11296</name>
</gene>
<dbReference type="PANTHER" id="PTHR43052:SF1">
    <property type="entry name" value="TRNA-5-TAURINOMETHYLURIDINE 2-SULFURTRANSFERASE"/>
    <property type="match status" value="1"/>
</dbReference>
<comment type="similarity">
    <text evidence="2">Belongs to the MnmA/TRMU family.</text>
</comment>
<evidence type="ECO:0000256" key="2">
    <source>
        <dbReference type="ARBA" id="ARBA00006191"/>
    </source>
</evidence>
<dbReference type="Gene3D" id="2.40.30.10">
    <property type="entry name" value="Translation factors"/>
    <property type="match status" value="1"/>
</dbReference>
<feature type="compositionally biased region" description="Pro residues" evidence="12">
    <location>
        <begin position="75"/>
        <end position="86"/>
    </location>
</feature>
<feature type="domain" description="tRNA-specific 2-thiouridylase MnmA-like C-terminal" evidence="13">
    <location>
        <begin position="633"/>
        <end position="662"/>
    </location>
</feature>
<feature type="compositionally biased region" description="Gly residues" evidence="12">
    <location>
        <begin position="102"/>
        <end position="114"/>
    </location>
</feature>
<dbReference type="SUPFAM" id="SSF52402">
    <property type="entry name" value="Adenine nucleotide alpha hydrolases-like"/>
    <property type="match status" value="1"/>
</dbReference>
<feature type="region of interest" description="Disordered" evidence="12">
    <location>
        <begin position="573"/>
        <end position="598"/>
    </location>
</feature>
<dbReference type="GO" id="GO:0032259">
    <property type="term" value="P:methylation"/>
    <property type="evidence" value="ECO:0007669"/>
    <property type="project" value="UniProtKB-KW"/>
</dbReference>
<feature type="domain" description="tRNA-specific 2-thiouridylase MnmA-like central" evidence="14">
    <location>
        <begin position="447"/>
        <end position="509"/>
    </location>
</feature>
<feature type="region of interest" description="Disordered" evidence="12">
    <location>
        <begin position="1"/>
        <end position="123"/>
    </location>
</feature>
<protein>
    <recommendedName>
        <fullName evidence="3">tRNA-5-taurinomethyluridine 2-sulfurtransferase</fullName>
        <ecNumber evidence="3">2.8.1.14</ecNumber>
    </recommendedName>
</protein>
<keyword evidence="16" id="KW-1185">Reference proteome</keyword>
<evidence type="ECO:0000256" key="11">
    <source>
        <dbReference type="ARBA" id="ARBA00049564"/>
    </source>
</evidence>
<dbReference type="InterPro" id="IPR051305">
    <property type="entry name" value="tRNA_2-thiouridylase_MnmA"/>
</dbReference>
<evidence type="ECO:0000256" key="4">
    <source>
        <dbReference type="ARBA" id="ARBA00022555"/>
    </source>
</evidence>
<feature type="compositionally biased region" description="Low complexity" evidence="12">
    <location>
        <begin position="357"/>
        <end position="372"/>
    </location>
</feature>
<feature type="compositionally biased region" description="Gly residues" evidence="12">
    <location>
        <begin position="338"/>
        <end position="356"/>
    </location>
</feature>
<keyword evidence="15" id="KW-0489">Methyltransferase</keyword>
<dbReference type="GO" id="GO:0008033">
    <property type="term" value="P:tRNA processing"/>
    <property type="evidence" value="ECO:0007669"/>
    <property type="project" value="UniProtKB-KW"/>
</dbReference>
<feature type="compositionally biased region" description="Gly residues" evidence="12">
    <location>
        <begin position="310"/>
        <end position="320"/>
    </location>
</feature>
<dbReference type="InParanoid" id="A0A2V0PFE3"/>
<keyword evidence="8" id="KW-0067">ATP-binding</keyword>
<name>A0A2V0PFE3_9CHLO</name>
<dbReference type="AlphaFoldDB" id="A0A2V0PFE3"/>
<dbReference type="Pfam" id="PF20259">
    <property type="entry name" value="tRNA_Me_trans_M"/>
    <property type="match status" value="1"/>
</dbReference>
<evidence type="ECO:0000259" key="13">
    <source>
        <dbReference type="Pfam" id="PF20258"/>
    </source>
</evidence>
<feature type="compositionally biased region" description="Low complexity" evidence="12">
    <location>
        <begin position="321"/>
        <end position="337"/>
    </location>
</feature>
<dbReference type="InterPro" id="IPR004506">
    <property type="entry name" value="MnmA-like"/>
</dbReference>
<dbReference type="InterPro" id="IPR046884">
    <property type="entry name" value="MnmA-like_central"/>
</dbReference>
<evidence type="ECO:0000256" key="3">
    <source>
        <dbReference type="ARBA" id="ARBA00011953"/>
    </source>
</evidence>
<organism evidence="15 16">
    <name type="scientific">Raphidocelis subcapitata</name>
    <dbReference type="NCBI Taxonomy" id="307507"/>
    <lineage>
        <taxon>Eukaryota</taxon>
        <taxon>Viridiplantae</taxon>
        <taxon>Chlorophyta</taxon>
        <taxon>core chlorophytes</taxon>
        <taxon>Chlorophyceae</taxon>
        <taxon>CS clade</taxon>
        <taxon>Sphaeropleales</taxon>
        <taxon>Selenastraceae</taxon>
        <taxon>Raphidocelis</taxon>
    </lineage>
</organism>
<evidence type="ECO:0000313" key="16">
    <source>
        <dbReference type="Proteomes" id="UP000247498"/>
    </source>
</evidence>
<keyword evidence="9" id="KW-0694">RNA-binding</keyword>
<evidence type="ECO:0000256" key="1">
    <source>
        <dbReference type="ARBA" id="ARBA00003986"/>
    </source>
</evidence>
<evidence type="ECO:0000256" key="7">
    <source>
        <dbReference type="ARBA" id="ARBA00022741"/>
    </source>
</evidence>
<dbReference type="OrthoDB" id="3685at2759"/>
<dbReference type="Gene3D" id="2.30.30.280">
    <property type="entry name" value="Adenine nucleotide alpha hydrolases-like domains"/>
    <property type="match status" value="1"/>
</dbReference>
<dbReference type="GO" id="GO:0000049">
    <property type="term" value="F:tRNA binding"/>
    <property type="evidence" value="ECO:0007669"/>
    <property type="project" value="UniProtKB-KW"/>
</dbReference>
<dbReference type="PANTHER" id="PTHR43052">
    <property type="match status" value="1"/>
</dbReference>
<comment type="catalytic activity">
    <reaction evidence="11">
        <text>5-taurinomethyluridine(34) in tRNA + S-sulfanyl-L-cysteinyl-[protein] + AH2 + ATP = 5-taurinomethyl-2-thiouridine(34) in tRNA + L-cysteinyl-[protein] + A + AMP + diphosphate + H(+)</text>
        <dbReference type="Rhea" id="RHEA:47040"/>
        <dbReference type="Rhea" id="RHEA-COMP:10131"/>
        <dbReference type="Rhea" id="RHEA-COMP:11726"/>
        <dbReference type="Rhea" id="RHEA-COMP:11732"/>
        <dbReference type="Rhea" id="RHEA-COMP:11733"/>
        <dbReference type="ChEBI" id="CHEBI:13193"/>
        <dbReference type="ChEBI" id="CHEBI:15378"/>
        <dbReference type="ChEBI" id="CHEBI:17499"/>
        <dbReference type="ChEBI" id="CHEBI:29950"/>
        <dbReference type="ChEBI" id="CHEBI:30616"/>
        <dbReference type="ChEBI" id="CHEBI:33019"/>
        <dbReference type="ChEBI" id="CHEBI:61963"/>
        <dbReference type="ChEBI" id="CHEBI:87171"/>
        <dbReference type="ChEBI" id="CHEBI:87172"/>
        <dbReference type="ChEBI" id="CHEBI:456215"/>
        <dbReference type="EC" id="2.8.1.14"/>
    </reaction>
</comment>
<keyword evidence="10" id="KW-1015">Disulfide bond</keyword>
<feature type="region of interest" description="Disordered" evidence="12">
    <location>
        <begin position="286"/>
        <end position="377"/>
    </location>
</feature>
<dbReference type="Proteomes" id="UP000247498">
    <property type="component" value="Unassembled WGS sequence"/>
</dbReference>
<dbReference type="GO" id="GO:0005524">
    <property type="term" value="F:ATP binding"/>
    <property type="evidence" value="ECO:0007669"/>
    <property type="project" value="UniProtKB-KW"/>
</dbReference>